<name>A0A0F9QRZ6_9ZZZZ</name>
<organism evidence="1">
    <name type="scientific">marine sediment metagenome</name>
    <dbReference type="NCBI Taxonomy" id="412755"/>
    <lineage>
        <taxon>unclassified sequences</taxon>
        <taxon>metagenomes</taxon>
        <taxon>ecological metagenomes</taxon>
    </lineage>
</organism>
<evidence type="ECO:0000313" key="1">
    <source>
        <dbReference type="EMBL" id="KKN08008.1"/>
    </source>
</evidence>
<comment type="caution">
    <text evidence="1">The sequence shown here is derived from an EMBL/GenBank/DDBJ whole genome shotgun (WGS) entry which is preliminary data.</text>
</comment>
<reference evidence="1" key="1">
    <citation type="journal article" date="2015" name="Nature">
        <title>Complex archaea that bridge the gap between prokaryotes and eukaryotes.</title>
        <authorList>
            <person name="Spang A."/>
            <person name="Saw J.H."/>
            <person name="Jorgensen S.L."/>
            <person name="Zaremba-Niedzwiedzka K."/>
            <person name="Martijn J."/>
            <person name="Lind A.E."/>
            <person name="van Eijk R."/>
            <person name="Schleper C."/>
            <person name="Guy L."/>
            <person name="Ettema T.J."/>
        </authorList>
    </citation>
    <scope>NUCLEOTIDE SEQUENCE</scope>
</reference>
<dbReference type="AlphaFoldDB" id="A0A0F9QRZ6"/>
<proteinExistence type="predicted"/>
<accession>A0A0F9QRZ6</accession>
<protein>
    <submittedName>
        <fullName evidence="1">Uncharacterized protein</fullName>
    </submittedName>
</protein>
<sequence>MKIHLLTPNPLHRDVLGNDPRISWSFDEWFSRMELNDEWVRALFLHEGLPGQADLLLKHFCVLAWLHAQGRIRFEDIERKAGEPISPVVRR</sequence>
<dbReference type="EMBL" id="LAZR01004503">
    <property type="protein sequence ID" value="KKN08008.1"/>
    <property type="molecule type" value="Genomic_DNA"/>
</dbReference>
<gene>
    <name evidence="1" type="ORF">LCGC14_1061010</name>
</gene>